<name>A0AAW1NV66_9CHLO</name>
<organism evidence="16 17">
    <name type="scientific">Symbiochloris irregularis</name>
    <dbReference type="NCBI Taxonomy" id="706552"/>
    <lineage>
        <taxon>Eukaryota</taxon>
        <taxon>Viridiplantae</taxon>
        <taxon>Chlorophyta</taxon>
        <taxon>core chlorophytes</taxon>
        <taxon>Trebouxiophyceae</taxon>
        <taxon>Trebouxiales</taxon>
        <taxon>Trebouxiaceae</taxon>
        <taxon>Symbiochloris</taxon>
    </lineage>
</organism>
<evidence type="ECO:0000256" key="11">
    <source>
        <dbReference type="ARBA" id="ARBA00022840"/>
    </source>
</evidence>
<dbReference type="EC" id="2.7.11.1" evidence="4"/>
<dbReference type="PANTHER" id="PTHR48006:SF102">
    <property type="entry name" value="LEUCINE-RICH REPEAT-CONTAINING PROTEIN DDB_G0281931-RELATED"/>
    <property type="match status" value="1"/>
</dbReference>
<dbReference type="InterPro" id="IPR003591">
    <property type="entry name" value="Leu-rich_rpt_typical-subtyp"/>
</dbReference>
<dbReference type="Pfam" id="PF00560">
    <property type="entry name" value="LRR_1"/>
    <property type="match status" value="1"/>
</dbReference>
<dbReference type="InterPro" id="IPR032675">
    <property type="entry name" value="LRR_dom_sf"/>
</dbReference>
<feature type="transmembrane region" description="Helical" evidence="14">
    <location>
        <begin position="346"/>
        <end position="368"/>
    </location>
</feature>
<evidence type="ECO:0000256" key="5">
    <source>
        <dbReference type="ARBA" id="ARBA00022527"/>
    </source>
</evidence>
<evidence type="ECO:0000256" key="8">
    <source>
        <dbReference type="ARBA" id="ARBA00022737"/>
    </source>
</evidence>
<dbReference type="InterPro" id="IPR001245">
    <property type="entry name" value="Ser-Thr/Tyr_kinase_cat_dom"/>
</dbReference>
<comment type="catalytic activity">
    <reaction evidence="12">
        <text>L-threonyl-[protein] + ATP = O-phospho-L-threonyl-[protein] + ADP + H(+)</text>
        <dbReference type="Rhea" id="RHEA:46608"/>
        <dbReference type="Rhea" id="RHEA-COMP:11060"/>
        <dbReference type="Rhea" id="RHEA-COMP:11605"/>
        <dbReference type="ChEBI" id="CHEBI:15378"/>
        <dbReference type="ChEBI" id="CHEBI:30013"/>
        <dbReference type="ChEBI" id="CHEBI:30616"/>
        <dbReference type="ChEBI" id="CHEBI:61977"/>
        <dbReference type="ChEBI" id="CHEBI:456216"/>
        <dbReference type="EC" id="2.7.11.1"/>
    </reaction>
</comment>
<keyword evidence="6" id="KW-0433">Leucine-rich repeat</keyword>
<comment type="catalytic activity">
    <reaction evidence="13">
        <text>L-seryl-[protein] + ATP = O-phospho-L-seryl-[protein] + ADP + H(+)</text>
        <dbReference type="Rhea" id="RHEA:17989"/>
        <dbReference type="Rhea" id="RHEA-COMP:9863"/>
        <dbReference type="Rhea" id="RHEA-COMP:11604"/>
        <dbReference type="ChEBI" id="CHEBI:15378"/>
        <dbReference type="ChEBI" id="CHEBI:29999"/>
        <dbReference type="ChEBI" id="CHEBI:30616"/>
        <dbReference type="ChEBI" id="CHEBI:83421"/>
        <dbReference type="ChEBI" id="CHEBI:456216"/>
        <dbReference type="EC" id="2.7.11.1"/>
    </reaction>
</comment>
<dbReference type="SMART" id="SM00369">
    <property type="entry name" value="LRR_TYP"/>
    <property type="match status" value="3"/>
</dbReference>
<dbReference type="SMART" id="SM00220">
    <property type="entry name" value="S_TKc"/>
    <property type="match status" value="1"/>
</dbReference>
<reference evidence="16 17" key="1">
    <citation type="journal article" date="2024" name="Nat. Commun.">
        <title>Phylogenomics reveals the evolutionary origins of lichenization in chlorophyte algae.</title>
        <authorList>
            <person name="Puginier C."/>
            <person name="Libourel C."/>
            <person name="Otte J."/>
            <person name="Skaloud P."/>
            <person name="Haon M."/>
            <person name="Grisel S."/>
            <person name="Petersen M."/>
            <person name="Berrin J.G."/>
            <person name="Delaux P.M."/>
            <person name="Dal Grande F."/>
            <person name="Keller J."/>
        </authorList>
    </citation>
    <scope>NUCLEOTIDE SEQUENCE [LARGE SCALE GENOMIC DNA]</scope>
    <source>
        <strain evidence="16 17">SAG 2036</strain>
    </source>
</reference>
<dbReference type="PROSITE" id="PS50011">
    <property type="entry name" value="PROTEIN_KINASE_DOM"/>
    <property type="match status" value="1"/>
</dbReference>
<keyword evidence="9" id="KW-0547">Nucleotide-binding</keyword>
<evidence type="ECO:0000313" key="17">
    <source>
        <dbReference type="Proteomes" id="UP001465755"/>
    </source>
</evidence>
<evidence type="ECO:0000256" key="12">
    <source>
        <dbReference type="ARBA" id="ARBA00047899"/>
    </source>
</evidence>
<evidence type="ECO:0000259" key="15">
    <source>
        <dbReference type="PROSITE" id="PS50011"/>
    </source>
</evidence>
<evidence type="ECO:0000256" key="2">
    <source>
        <dbReference type="ARBA" id="ARBA00004430"/>
    </source>
</evidence>
<gene>
    <name evidence="16" type="ORF">WJX73_009434</name>
</gene>
<keyword evidence="17" id="KW-1185">Reference proteome</keyword>
<keyword evidence="10" id="KW-0418">Kinase</keyword>
<evidence type="ECO:0000256" key="6">
    <source>
        <dbReference type="ARBA" id="ARBA00022614"/>
    </source>
</evidence>
<dbReference type="Gene3D" id="3.80.10.10">
    <property type="entry name" value="Ribonuclease Inhibitor"/>
    <property type="match status" value="2"/>
</dbReference>
<dbReference type="GO" id="GO:0016020">
    <property type="term" value="C:membrane"/>
    <property type="evidence" value="ECO:0007669"/>
    <property type="project" value="UniProtKB-SubCell"/>
</dbReference>
<keyword evidence="14" id="KW-1133">Transmembrane helix</keyword>
<keyword evidence="7" id="KW-0808">Transferase</keyword>
<evidence type="ECO:0000256" key="7">
    <source>
        <dbReference type="ARBA" id="ARBA00022679"/>
    </source>
</evidence>
<evidence type="ECO:0000256" key="1">
    <source>
        <dbReference type="ARBA" id="ARBA00004370"/>
    </source>
</evidence>
<keyword evidence="5" id="KW-0723">Serine/threonine-protein kinase</keyword>
<feature type="domain" description="Protein kinase" evidence="15">
    <location>
        <begin position="361"/>
        <end position="610"/>
    </location>
</feature>
<evidence type="ECO:0000256" key="14">
    <source>
        <dbReference type="SAM" id="Phobius"/>
    </source>
</evidence>
<keyword evidence="14" id="KW-0472">Membrane</keyword>
<evidence type="ECO:0000256" key="13">
    <source>
        <dbReference type="ARBA" id="ARBA00048679"/>
    </source>
</evidence>
<dbReference type="PANTHER" id="PTHR48006">
    <property type="entry name" value="LEUCINE-RICH REPEAT-CONTAINING PROTEIN DDB_G0281931-RELATED"/>
    <property type="match status" value="1"/>
</dbReference>
<dbReference type="GO" id="GO:0005524">
    <property type="term" value="F:ATP binding"/>
    <property type="evidence" value="ECO:0007669"/>
    <property type="project" value="UniProtKB-KW"/>
</dbReference>
<dbReference type="InterPro" id="IPR013210">
    <property type="entry name" value="LRR_N_plant-typ"/>
</dbReference>
<dbReference type="InterPro" id="IPR008271">
    <property type="entry name" value="Ser/Thr_kinase_AS"/>
</dbReference>
<dbReference type="SUPFAM" id="SSF56112">
    <property type="entry name" value="Protein kinase-like (PK-like)"/>
    <property type="match status" value="1"/>
</dbReference>
<evidence type="ECO:0000256" key="9">
    <source>
        <dbReference type="ARBA" id="ARBA00022741"/>
    </source>
</evidence>
<dbReference type="InterPro" id="IPR000719">
    <property type="entry name" value="Prot_kinase_dom"/>
</dbReference>
<dbReference type="Gene3D" id="1.10.510.10">
    <property type="entry name" value="Transferase(Phosphotransferase) domain 1"/>
    <property type="match status" value="1"/>
</dbReference>
<evidence type="ECO:0000256" key="10">
    <source>
        <dbReference type="ARBA" id="ARBA00022777"/>
    </source>
</evidence>
<proteinExistence type="inferred from homology"/>
<comment type="caution">
    <text evidence="16">The sequence shown here is derived from an EMBL/GenBank/DDBJ whole genome shotgun (WGS) entry which is preliminary data.</text>
</comment>
<dbReference type="GO" id="GO:0004674">
    <property type="term" value="F:protein serine/threonine kinase activity"/>
    <property type="evidence" value="ECO:0007669"/>
    <property type="project" value="UniProtKB-KW"/>
</dbReference>
<protein>
    <recommendedName>
        <fullName evidence="4">non-specific serine/threonine protein kinase</fullName>
        <ecNumber evidence="4">2.7.11.1</ecNumber>
    </recommendedName>
</protein>
<keyword evidence="8" id="KW-0677">Repeat</keyword>
<comment type="subcellular location">
    <subcellularLocation>
        <location evidence="2">Cytoplasm</location>
        <location evidence="2">Cytoskeleton</location>
        <location evidence="2">Cilium axoneme</location>
    </subcellularLocation>
    <subcellularLocation>
        <location evidence="1">Membrane</location>
    </subcellularLocation>
</comment>
<dbReference type="Pfam" id="PF08263">
    <property type="entry name" value="LRRNT_2"/>
    <property type="match status" value="1"/>
</dbReference>
<dbReference type="Pfam" id="PF13855">
    <property type="entry name" value="LRR_8"/>
    <property type="match status" value="1"/>
</dbReference>
<evidence type="ECO:0000256" key="3">
    <source>
        <dbReference type="ARBA" id="ARBA00008684"/>
    </source>
</evidence>
<dbReference type="EMBL" id="JALJOQ010000086">
    <property type="protein sequence ID" value="KAK9799847.1"/>
    <property type="molecule type" value="Genomic_DNA"/>
</dbReference>
<dbReference type="Pfam" id="PF07714">
    <property type="entry name" value="PK_Tyr_Ser-Thr"/>
    <property type="match status" value="1"/>
</dbReference>
<dbReference type="SUPFAM" id="SSF52058">
    <property type="entry name" value="L domain-like"/>
    <property type="match status" value="1"/>
</dbReference>
<keyword evidence="14" id="KW-0812">Transmembrane</keyword>
<dbReference type="InterPro" id="IPR051824">
    <property type="entry name" value="LRR_Rcpt-Like_S/T_Kinase"/>
</dbReference>
<dbReference type="Proteomes" id="UP001465755">
    <property type="component" value="Unassembled WGS sequence"/>
</dbReference>
<dbReference type="AlphaFoldDB" id="A0AAW1NV66"/>
<dbReference type="GO" id="GO:0005930">
    <property type="term" value="C:axoneme"/>
    <property type="evidence" value="ECO:0007669"/>
    <property type="project" value="UniProtKB-SubCell"/>
</dbReference>
<sequence length="633" mass="67982">MAQSSSSSNDFEIINTAASRWTRLWRESFFNGLYEGYRCDVGCVYPYYYQENLNGAEWGFDPASPAQLPFSQEGLGPILLAAANSTNLKSVLPLRNGVGWQDDGTPACNWTGVTCDPLTSHIISINLSSTSITGPLSPLWADIPGLQSLDLSGNKLTGQVPAQWASSFIDVIDLNLSSNLLSGALSAAWVDAPAFRQLQTLDLTGNLLTSIPENWASQWPSLRFLSLASNSLTSIPASWSTSAAFPALDRLDMGSNPNLQGSLPAFGAGNSAARLRSLQLDQCKFSGKLPSTWGMLSQLQLTSLKELDIGSTGVCGAVPQGLPAVNQSGPVTQLAACPNNKLSGGAIAGIVVGAVVALAAVMGLLALWRHQLRKVFRATLDGELTVAVKFLNPSDVGTLEINRQKFESEIQIMRLCRHQNIIGCLGAYLTQDLIYCVCEFAGGGDLYTALAADYDHDYRWYNKGRAVALDIARGVAYLHASGIIHLDLKSPNVLLDAAGNAKVADVGLARTMGTKTHLSQTMPGGTFHWQAPETIVGIKTSFSADIWSFGVLLLEIITGEEQRRGFYVHPTDIPEQCPASIAALVRQMMDHDPSKRPSAKEVVNAIEATLDADMEKIDSMVFSNLAEMPVSTL</sequence>
<dbReference type="PROSITE" id="PS51450">
    <property type="entry name" value="LRR"/>
    <property type="match status" value="2"/>
</dbReference>
<comment type="similarity">
    <text evidence="3">Belongs to the protein kinase superfamily. Ser/Thr protein kinase family.</text>
</comment>
<keyword evidence="11" id="KW-0067">ATP-binding</keyword>
<dbReference type="PROSITE" id="PS00108">
    <property type="entry name" value="PROTEIN_KINASE_ST"/>
    <property type="match status" value="1"/>
</dbReference>
<accession>A0AAW1NV66</accession>
<evidence type="ECO:0000256" key="4">
    <source>
        <dbReference type="ARBA" id="ARBA00012513"/>
    </source>
</evidence>
<dbReference type="InterPro" id="IPR011009">
    <property type="entry name" value="Kinase-like_dom_sf"/>
</dbReference>
<evidence type="ECO:0000313" key="16">
    <source>
        <dbReference type="EMBL" id="KAK9799847.1"/>
    </source>
</evidence>
<dbReference type="InterPro" id="IPR001611">
    <property type="entry name" value="Leu-rich_rpt"/>
</dbReference>